<dbReference type="InterPro" id="IPR012132">
    <property type="entry name" value="GMC_OxRdtase"/>
</dbReference>
<protein>
    <submittedName>
        <fullName evidence="8">GMC oxidoreductase</fullName>
    </submittedName>
</protein>
<feature type="domain" description="Glucose-methanol-choline oxidoreductase N-terminal" evidence="7">
    <location>
        <begin position="258"/>
        <end position="272"/>
    </location>
</feature>
<dbReference type="SUPFAM" id="SSF51905">
    <property type="entry name" value="FAD/NAD(P)-binding domain"/>
    <property type="match status" value="1"/>
</dbReference>
<dbReference type="PANTHER" id="PTHR11552:SF201">
    <property type="entry name" value="GLUCOSE-METHANOL-CHOLINE OXIDOREDUCTASE N-TERMINAL DOMAIN-CONTAINING PROTEIN"/>
    <property type="match status" value="1"/>
</dbReference>
<evidence type="ECO:0000256" key="5">
    <source>
        <dbReference type="ARBA" id="ARBA00023002"/>
    </source>
</evidence>
<dbReference type="SUPFAM" id="SSF54373">
    <property type="entry name" value="FAD-linked reductases, C-terminal domain"/>
    <property type="match status" value="1"/>
</dbReference>
<dbReference type="GO" id="GO:0016614">
    <property type="term" value="F:oxidoreductase activity, acting on CH-OH group of donors"/>
    <property type="evidence" value="ECO:0007669"/>
    <property type="project" value="InterPro"/>
</dbReference>
<dbReference type="AlphaFoldDB" id="A0AAE0N397"/>
<keyword evidence="3" id="KW-0285">Flavoprotein</keyword>
<comment type="cofactor">
    <cofactor evidence="1 6">
        <name>FAD</name>
        <dbReference type="ChEBI" id="CHEBI:57692"/>
    </cofactor>
</comment>
<sequence length="611" mass="65166">MASEFDFIIVGGGCAGLVLATRLTEDPSLSVLVIEAGEDLTADPRVNVPAMWTQLQGTSADWSFKTVPQKELGGRELSLPQGRLLGGSGALNGMNFVVTSKANLDAWSELGNPGWDWESFSKAFNKTYSLTTPSKHGEKGGPIQVTIPDEDSKWPEAWRDTWAGLGFPVDNNPMSGNITGAVTYPDSIDPTTKTRSFSGNAYLPSASSRPNFTLWTATLVNKIVFDTSDGIVATGVQYTKDGATKTVSARKEVILSAGTINSPKILELSGIGDAALLRSLGIDVVVDNPHVGENLQNHPFCAISFETVDDSEEGYDTIDSLSRGDTAALGAAMEAYTTKKTGPFSKTNCNQMAHIPVPGITTPQVRHELTQLLESTKHSQVNIGNKTAPAFAKAHESFVHSLLNSATEASGYYLSLPGWAYYAPDGNLGPIPAGGSERYFTIAVILSHPLSRGSVHITTSSPSDPHLAIDPNYLSHPLDIEILARHAQFLESTLATSGLLGERLKLDGKRSPGAPPGPWAFEGDLDTVQKFLRETATGAMHYTGTCSMMPRGMGGVVDPELKVYSVKRGLRVCDASIMPLTTRGNPMATVYGIAERGAEIIKASLQTQVPG</sequence>
<proteinExistence type="inferred from homology"/>
<name>A0AAE0N397_9PEZI</name>
<comment type="similarity">
    <text evidence="2">Belongs to the GMC oxidoreductase family.</text>
</comment>
<feature type="binding site" evidence="6">
    <location>
        <position position="220"/>
    </location>
    <ligand>
        <name>FAD</name>
        <dbReference type="ChEBI" id="CHEBI:57692"/>
    </ligand>
</feature>
<dbReference type="Proteomes" id="UP001285441">
    <property type="component" value="Unassembled WGS sequence"/>
</dbReference>
<evidence type="ECO:0000256" key="1">
    <source>
        <dbReference type="ARBA" id="ARBA00001974"/>
    </source>
</evidence>
<dbReference type="InterPro" id="IPR036188">
    <property type="entry name" value="FAD/NAD-bd_sf"/>
</dbReference>
<dbReference type="GO" id="GO:0050660">
    <property type="term" value="F:flavin adenine dinucleotide binding"/>
    <property type="evidence" value="ECO:0007669"/>
    <property type="project" value="InterPro"/>
</dbReference>
<reference evidence="8" key="1">
    <citation type="journal article" date="2023" name="Mol. Phylogenet. Evol.">
        <title>Genome-scale phylogeny and comparative genomics of the fungal order Sordariales.</title>
        <authorList>
            <person name="Hensen N."/>
            <person name="Bonometti L."/>
            <person name="Westerberg I."/>
            <person name="Brannstrom I.O."/>
            <person name="Guillou S."/>
            <person name="Cros-Aarteil S."/>
            <person name="Calhoun S."/>
            <person name="Haridas S."/>
            <person name="Kuo A."/>
            <person name="Mondo S."/>
            <person name="Pangilinan J."/>
            <person name="Riley R."/>
            <person name="LaButti K."/>
            <person name="Andreopoulos B."/>
            <person name="Lipzen A."/>
            <person name="Chen C."/>
            <person name="Yan M."/>
            <person name="Daum C."/>
            <person name="Ng V."/>
            <person name="Clum A."/>
            <person name="Steindorff A."/>
            <person name="Ohm R.A."/>
            <person name="Martin F."/>
            <person name="Silar P."/>
            <person name="Natvig D.O."/>
            <person name="Lalanne C."/>
            <person name="Gautier V."/>
            <person name="Ament-Velasquez S.L."/>
            <person name="Kruys A."/>
            <person name="Hutchinson M.I."/>
            <person name="Powell A.J."/>
            <person name="Barry K."/>
            <person name="Miller A.N."/>
            <person name="Grigoriev I.V."/>
            <person name="Debuchy R."/>
            <person name="Gladieux P."/>
            <person name="Hiltunen Thoren M."/>
            <person name="Johannesson H."/>
        </authorList>
    </citation>
    <scope>NUCLEOTIDE SEQUENCE</scope>
    <source>
        <strain evidence="8">CBS 232.78</strain>
    </source>
</reference>
<dbReference type="PIRSF" id="PIRSF000137">
    <property type="entry name" value="Alcohol_oxidase"/>
    <property type="match status" value="1"/>
</dbReference>
<dbReference type="PANTHER" id="PTHR11552">
    <property type="entry name" value="GLUCOSE-METHANOL-CHOLINE GMC OXIDOREDUCTASE"/>
    <property type="match status" value="1"/>
</dbReference>
<evidence type="ECO:0000256" key="4">
    <source>
        <dbReference type="ARBA" id="ARBA00022827"/>
    </source>
</evidence>
<evidence type="ECO:0000313" key="8">
    <source>
        <dbReference type="EMBL" id="KAK3367829.1"/>
    </source>
</evidence>
<keyword evidence="4 6" id="KW-0274">FAD</keyword>
<dbReference type="Pfam" id="PF00732">
    <property type="entry name" value="GMC_oxred_N"/>
    <property type="match status" value="1"/>
</dbReference>
<dbReference type="Pfam" id="PF05199">
    <property type="entry name" value="GMC_oxred_C"/>
    <property type="match status" value="1"/>
</dbReference>
<evidence type="ECO:0000256" key="2">
    <source>
        <dbReference type="ARBA" id="ARBA00010790"/>
    </source>
</evidence>
<gene>
    <name evidence="8" type="ORF">B0H63DRAFT_535929</name>
</gene>
<dbReference type="EMBL" id="JAULSW010000011">
    <property type="protein sequence ID" value="KAK3367829.1"/>
    <property type="molecule type" value="Genomic_DNA"/>
</dbReference>
<evidence type="ECO:0000256" key="3">
    <source>
        <dbReference type="ARBA" id="ARBA00022630"/>
    </source>
</evidence>
<comment type="caution">
    <text evidence="8">The sequence shown here is derived from an EMBL/GenBank/DDBJ whole genome shotgun (WGS) entry which is preliminary data.</text>
</comment>
<dbReference type="Gene3D" id="3.30.560.10">
    <property type="entry name" value="Glucose Oxidase, domain 3"/>
    <property type="match status" value="1"/>
</dbReference>
<evidence type="ECO:0000256" key="6">
    <source>
        <dbReference type="PIRSR" id="PIRSR000137-2"/>
    </source>
</evidence>
<dbReference type="InterPro" id="IPR007867">
    <property type="entry name" value="GMC_OxRtase_C"/>
</dbReference>
<reference evidence="8" key="2">
    <citation type="submission" date="2023-06" db="EMBL/GenBank/DDBJ databases">
        <authorList>
            <consortium name="Lawrence Berkeley National Laboratory"/>
            <person name="Haridas S."/>
            <person name="Hensen N."/>
            <person name="Bonometti L."/>
            <person name="Westerberg I."/>
            <person name="Brannstrom I.O."/>
            <person name="Guillou S."/>
            <person name="Cros-Aarteil S."/>
            <person name="Calhoun S."/>
            <person name="Kuo A."/>
            <person name="Mondo S."/>
            <person name="Pangilinan J."/>
            <person name="Riley R."/>
            <person name="LaButti K."/>
            <person name="Andreopoulos B."/>
            <person name="Lipzen A."/>
            <person name="Chen C."/>
            <person name="Yanf M."/>
            <person name="Daum C."/>
            <person name="Ng V."/>
            <person name="Clum A."/>
            <person name="Steindorff A."/>
            <person name="Ohm R."/>
            <person name="Martin F."/>
            <person name="Silar P."/>
            <person name="Natvig D."/>
            <person name="Lalanne C."/>
            <person name="Gautier V."/>
            <person name="Ament-velasquez S.L."/>
            <person name="Kruys A."/>
            <person name="Hutchinson M.I."/>
            <person name="Powell A.J."/>
            <person name="Barry K."/>
            <person name="Miller A.N."/>
            <person name="Grigoriev I.V."/>
            <person name="Debuchy R."/>
            <person name="Gladieux P."/>
            <person name="Thoren M.H."/>
            <person name="Johannesson H."/>
        </authorList>
    </citation>
    <scope>NUCLEOTIDE SEQUENCE</scope>
    <source>
        <strain evidence="8">CBS 232.78</strain>
    </source>
</reference>
<keyword evidence="9" id="KW-1185">Reference proteome</keyword>
<organism evidence="8 9">
    <name type="scientific">Podospora didyma</name>
    <dbReference type="NCBI Taxonomy" id="330526"/>
    <lineage>
        <taxon>Eukaryota</taxon>
        <taxon>Fungi</taxon>
        <taxon>Dikarya</taxon>
        <taxon>Ascomycota</taxon>
        <taxon>Pezizomycotina</taxon>
        <taxon>Sordariomycetes</taxon>
        <taxon>Sordariomycetidae</taxon>
        <taxon>Sordariales</taxon>
        <taxon>Podosporaceae</taxon>
        <taxon>Podospora</taxon>
    </lineage>
</organism>
<evidence type="ECO:0000259" key="7">
    <source>
        <dbReference type="PROSITE" id="PS00624"/>
    </source>
</evidence>
<dbReference type="PROSITE" id="PS00624">
    <property type="entry name" value="GMC_OXRED_2"/>
    <property type="match status" value="1"/>
</dbReference>
<evidence type="ECO:0000313" key="9">
    <source>
        <dbReference type="Proteomes" id="UP001285441"/>
    </source>
</evidence>
<dbReference type="InterPro" id="IPR000172">
    <property type="entry name" value="GMC_OxRdtase_N"/>
</dbReference>
<accession>A0AAE0N397</accession>
<keyword evidence="5" id="KW-0560">Oxidoreductase</keyword>
<dbReference type="Gene3D" id="3.50.50.60">
    <property type="entry name" value="FAD/NAD(P)-binding domain"/>
    <property type="match status" value="1"/>
</dbReference>